<protein>
    <submittedName>
        <fullName evidence="2">Uncharacterized protein</fullName>
    </submittedName>
</protein>
<keyword evidence="3" id="KW-1185">Reference proteome</keyword>
<evidence type="ECO:0000313" key="2">
    <source>
        <dbReference type="EMBL" id="KAK1756024.1"/>
    </source>
</evidence>
<proteinExistence type="predicted"/>
<gene>
    <name evidence="2" type="ORF">QBC47DRAFT_178346</name>
</gene>
<comment type="caution">
    <text evidence="2">The sequence shown here is derived from an EMBL/GenBank/DDBJ whole genome shotgun (WGS) entry which is preliminary data.</text>
</comment>
<evidence type="ECO:0000256" key="1">
    <source>
        <dbReference type="SAM" id="MobiDB-lite"/>
    </source>
</evidence>
<organism evidence="2 3">
    <name type="scientific">Echria macrotheca</name>
    <dbReference type="NCBI Taxonomy" id="438768"/>
    <lineage>
        <taxon>Eukaryota</taxon>
        <taxon>Fungi</taxon>
        <taxon>Dikarya</taxon>
        <taxon>Ascomycota</taxon>
        <taxon>Pezizomycotina</taxon>
        <taxon>Sordariomycetes</taxon>
        <taxon>Sordariomycetidae</taxon>
        <taxon>Sordariales</taxon>
        <taxon>Schizotheciaceae</taxon>
        <taxon>Echria</taxon>
    </lineage>
</organism>
<reference evidence="2" key="1">
    <citation type="submission" date="2023-06" db="EMBL/GenBank/DDBJ databases">
        <title>Genome-scale phylogeny and comparative genomics of the fungal order Sordariales.</title>
        <authorList>
            <consortium name="Lawrence Berkeley National Laboratory"/>
            <person name="Hensen N."/>
            <person name="Bonometti L."/>
            <person name="Westerberg I."/>
            <person name="Brannstrom I.O."/>
            <person name="Guillou S."/>
            <person name="Cros-Aarteil S."/>
            <person name="Calhoun S."/>
            <person name="Haridas S."/>
            <person name="Kuo A."/>
            <person name="Mondo S."/>
            <person name="Pangilinan J."/>
            <person name="Riley R."/>
            <person name="Labutti K."/>
            <person name="Andreopoulos B."/>
            <person name="Lipzen A."/>
            <person name="Chen C."/>
            <person name="Yanf M."/>
            <person name="Daum C."/>
            <person name="Ng V."/>
            <person name="Clum A."/>
            <person name="Steindorff A."/>
            <person name="Ohm R."/>
            <person name="Martin F."/>
            <person name="Silar P."/>
            <person name="Natvig D."/>
            <person name="Lalanne C."/>
            <person name="Gautier V."/>
            <person name="Ament-Velasquez S.L."/>
            <person name="Kruys A."/>
            <person name="Hutchinson M.I."/>
            <person name="Powell A.J."/>
            <person name="Barry K."/>
            <person name="Miller A.N."/>
            <person name="Grigoriev I.V."/>
            <person name="Debuchy R."/>
            <person name="Gladieux P."/>
            <person name="Thoren M.H."/>
            <person name="Johannesson H."/>
        </authorList>
    </citation>
    <scope>NUCLEOTIDE SEQUENCE</scope>
    <source>
        <strain evidence="2">PSN4</strain>
    </source>
</reference>
<dbReference type="EMBL" id="MU839832">
    <property type="protein sequence ID" value="KAK1756024.1"/>
    <property type="molecule type" value="Genomic_DNA"/>
</dbReference>
<sequence length="288" mass="30279">MGGGTVLLRGGPHPAVRSQTNVGWRWGQLGRTTVIAEAPPGADEASAQRLQDGRTPPTRVVDRVGEQRGGKGETRAEGEARVLGLTRLGGCGTGGRRVLQPCKQATGLCSHGAPALSVRSGCPERTFPPRIATTGEAKGGGGVVLAALVEVGCGLCPRPQRSPKIDPAVPCQVRVGGGGGGGGRLGRPFCQVQNLERRRPFLPSRCFFSRARVVQRPRSVCCSAGELCDAPSQLCHCCQGRRPSCSMQPDQVTIKVVRSRIQIGVEWCVAEHPGLRSACRDVQGGRGK</sequence>
<dbReference type="AlphaFoldDB" id="A0AAJ0BD16"/>
<dbReference type="Proteomes" id="UP001239445">
    <property type="component" value="Unassembled WGS sequence"/>
</dbReference>
<evidence type="ECO:0000313" key="3">
    <source>
        <dbReference type="Proteomes" id="UP001239445"/>
    </source>
</evidence>
<accession>A0AAJ0BD16</accession>
<name>A0AAJ0BD16_9PEZI</name>
<feature type="region of interest" description="Disordered" evidence="1">
    <location>
        <begin position="38"/>
        <end position="77"/>
    </location>
</feature>
<feature type="compositionally biased region" description="Basic and acidic residues" evidence="1">
    <location>
        <begin position="60"/>
        <end position="77"/>
    </location>
</feature>